<evidence type="ECO:0008006" key="4">
    <source>
        <dbReference type="Google" id="ProtNLM"/>
    </source>
</evidence>
<proteinExistence type="predicted"/>
<dbReference type="Proteomes" id="UP000568839">
    <property type="component" value="Unassembled WGS sequence"/>
</dbReference>
<accession>A0A841PT82</accession>
<evidence type="ECO:0000313" key="2">
    <source>
        <dbReference type="EMBL" id="MBB6450396.1"/>
    </source>
</evidence>
<reference evidence="2 3" key="1">
    <citation type="submission" date="2020-08" db="EMBL/GenBank/DDBJ databases">
        <title>Genomic Encyclopedia of Type Strains, Phase IV (KMG-IV): sequencing the most valuable type-strain genomes for metagenomic binning, comparative biology and taxonomic classification.</title>
        <authorList>
            <person name="Goeker M."/>
        </authorList>
    </citation>
    <scope>NUCLEOTIDE SEQUENCE [LARGE SCALE GENOMIC DNA]</scope>
    <source>
        <strain evidence="2 3">DSM 21769</strain>
    </source>
</reference>
<dbReference type="EMBL" id="JACHHJ010000003">
    <property type="protein sequence ID" value="MBB6450396.1"/>
    <property type="molecule type" value="Genomic_DNA"/>
</dbReference>
<dbReference type="RefSeq" id="WP_184404448.1">
    <property type="nucleotide sequence ID" value="NZ_JACHHJ010000003.1"/>
</dbReference>
<gene>
    <name evidence="2" type="ORF">HNR44_002379</name>
</gene>
<feature type="coiled-coil region" evidence="1">
    <location>
        <begin position="45"/>
        <end position="72"/>
    </location>
</feature>
<protein>
    <recommendedName>
        <fullName evidence="4">BZIP transcription factor</fullName>
    </recommendedName>
</protein>
<keyword evidence="3" id="KW-1185">Reference proteome</keyword>
<comment type="caution">
    <text evidence="2">The sequence shown here is derived from an EMBL/GenBank/DDBJ whole genome shotgun (WGS) entry which is preliminary data.</text>
</comment>
<evidence type="ECO:0000256" key="1">
    <source>
        <dbReference type="SAM" id="Coils"/>
    </source>
</evidence>
<sequence>MIRKLAIGGSLTVFVFLLGSLLMKNDMIANASPVIASVDWVLEQLAPFSDRISDLEEEIKELEEEVEQLKAR</sequence>
<evidence type="ECO:0000313" key="3">
    <source>
        <dbReference type="Proteomes" id="UP000568839"/>
    </source>
</evidence>
<name>A0A841PT82_9BACL</name>
<keyword evidence="1" id="KW-0175">Coiled coil</keyword>
<dbReference type="AlphaFoldDB" id="A0A841PT82"/>
<organism evidence="2 3">
    <name type="scientific">Geomicrobium halophilum</name>
    <dbReference type="NCBI Taxonomy" id="549000"/>
    <lineage>
        <taxon>Bacteria</taxon>
        <taxon>Bacillati</taxon>
        <taxon>Bacillota</taxon>
        <taxon>Bacilli</taxon>
        <taxon>Bacillales</taxon>
        <taxon>Geomicrobium</taxon>
    </lineage>
</organism>